<dbReference type="EMBL" id="KZ503184">
    <property type="protein sequence ID" value="PKU67560.1"/>
    <property type="molecule type" value="Genomic_DNA"/>
</dbReference>
<reference evidence="2 3" key="1">
    <citation type="journal article" date="2016" name="Sci. Rep.">
        <title>The Dendrobium catenatum Lindl. genome sequence provides insights into polysaccharide synthase, floral development and adaptive evolution.</title>
        <authorList>
            <person name="Zhang G.Q."/>
            <person name="Xu Q."/>
            <person name="Bian C."/>
            <person name="Tsai W.C."/>
            <person name="Yeh C.M."/>
            <person name="Liu K.W."/>
            <person name="Yoshida K."/>
            <person name="Zhang L.S."/>
            <person name="Chang S.B."/>
            <person name="Chen F."/>
            <person name="Shi Y."/>
            <person name="Su Y.Y."/>
            <person name="Zhang Y.Q."/>
            <person name="Chen L.J."/>
            <person name="Yin Y."/>
            <person name="Lin M."/>
            <person name="Huang H."/>
            <person name="Deng H."/>
            <person name="Wang Z.W."/>
            <person name="Zhu S.L."/>
            <person name="Zhao X."/>
            <person name="Deng C."/>
            <person name="Niu S.C."/>
            <person name="Huang J."/>
            <person name="Wang M."/>
            <person name="Liu G.H."/>
            <person name="Yang H.J."/>
            <person name="Xiao X.J."/>
            <person name="Hsiao Y.Y."/>
            <person name="Wu W.L."/>
            <person name="Chen Y.Y."/>
            <person name="Mitsuda N."/>
            <person name="Ohme-Takagi M."/>
            <person name="Luo Y.B."/>
            <person name="Van de Peer Y."/>
            <person name="Liu Z.J."/>
        </authorList>
    </citation>
    <scope>NUCLEOTIDE SEQUENCE [LARGE SCALE GENOMIC DNA]</scope>
    <source>
        <tissue evidence="2">The whole plant</tissue>
    </source>
</reference>
<dbReference type="AlphaFoldDB" id="A0A2I0VVW8"/>
<sequence length="153" mass="17158">MRLILIRHPSMPGQASSSKSGKAKSKSSKKKAKLKKPVEKKTTTQKAIDSFNMVIANSKDNSSSNKCQSDEVAWVQLRSGKGVFSRRINILSISDSVLVVTRIPLQHFKEIIPGEMHKIEELSTLYLPPLKKGTTPENVLYSPGMQEEENYDW</sequence>
<protein>
    <submittedName>
        <fullName evidence="2">Uncharacterized protein</fullName>
    </submittedName>
</protein>
<feature type="region of interest" description="Disordered" evidence="1">
    <location>
        <begin position="1"/>
        <end position="42"/>
    </location>
</feature>
<organism evidence="2 3">
    <name type="scientific">Dendrobium catenatum</name>
    <dbReference type="NCBI Taxonomy" id="906689"/>
    <lineage>
        <taxon>Eukaryota</taxon>
        <taxon>Viridiplantae</taxon>
        <taxon>Streptophyta</taxon>
        <taxon>Embryophyta</taxon>
        <taxon>Tracheophyta</taxon>
        <taxon>Spermatophyta</taxon>
        <taxon>Magnoliopsida</taxon>
        <taxon>Liliopsida</taxon>
        <taxon>Asparagales</taxon>
        <taxon>Orchidaceae</taxon>
        <taxon>Epidendroideae</taxon>
        <taxon>Malaxideae</taxon>
        <taxon>Dendrobiinae</taxon>
        <taxon>Dendrobium</taxon>
    </lineage>
</organism>
<proteinExistence type="predicted"/>
<evidence type="ECO:0000256" key="1">
    <source>
        <dbReference type="SAM" id="MobiDB-lite"/>
    </source>
</evidence>
<evidence type="ECO:0000313" key="2">
    <source>
        <dbReference type="EMBL" id="PKU67560.1"/>
    </source>
</evidence>
<evidence type="ECO:0000313" key="3">
    <source>
        <dbReference type="Proteomes" id="UP000233837"/>
    </source>
</evidence>
<name>A0A2I0VVW8_9ASPA</name>
<gene>
    <name evidence="2" type="ORF">MA16_Dca024887</name>
</gene>
<feature type="compositionally biased region" description="Basic residues" evidence="1">
    <location>
        <begin position="21"/>
        <end position="35"/>
    </location>
</feature>
<accession>A0A2I0VVW8</accession>
<dbReference type="Proteomes" id="UP000233837">
    <property type="component" value="Unassembled WGS sequence"/>
</dbReference>
<reference evidence="2 3" key="2">
    <citation type="journal article" date="2017" name="Nature">
        <title>The Apostasia genome and the evolution of orchids.</title>
        <authorList>
            <person name="Zhang G.Q."/>
            <person name="Liu K.W."/>
            <person name="Li Z."/>
            <person name="Lohaus R."/>
            <person name="Hsiao Y.Y."/>
            <person name="Niu S.C."/>
            <person name="Wang J.Y."/>
            <person name="Lin Y.C."/>
            <person name="Xu Q."/>
            <person name="Chen L.J."/>
            <person name="Yoshida K."/>
            <person name="Fujiwara S."/>
            <person name="Wang Z.W."/>
            <person name="Zhang Y.Q."/>
            <person name="Mitsuda N."/>
            <person name="Wang M."/>
            <person name="Liu G.H."/>
            <person name="Pecoraro L."/>
            <person name="Huang H.X."/>
            <person name="Xiao X.J."/>
            <person name="Lin M."/>
            <person name="Wu X.Y."/>
            <person name="Wu W.L."/>
            <person name="Chen Y.Y."/>
            <person name="Chang S.B."/>
            <person name="Sakamoto S."/>
            <person name="Ohme-Takagi M."/>
            <person name="Yagi M."/>
            <person name="Zeng S.J."/>
            <person name="Shen C.Y."/>
            <person name="Yeh C.M."/>
            <person name="Luo Y.B."/>
            <person name="Tsai W.C."/>
            <person name="Van de Peer Y."/>
            <person name="Liu Z.J."/>
        </authorList>
    </citation>
    <scope>NUCLEOTIDE SEQUENCE [LARGE SCALE GENOMIC DNA]</scope>
    <source>
        <tissue evidence="2">The whole plant</tissue>
    </source>
</reference>
<keyword evidence="3" id="KW-1185">Reference proteome</keyword>